<gene>
    <name evidence="8" type="ORF">R4Z09_19550</name>
</gene>
<evidence type="ECO:0000256" key="2">
    <source>
        <dbReference type="ARBA" id="ARBA00006386"/>
    </source>
</evidence>
<keyword evidence="5 7" id="KW-1133">Transmembrane helix</keyword>
<comment type="subcellular location">
    <subcellularLocation>
        <location evidence="1">Cell membrane</location>
        <topology evidence="1">Multi-pass membrane protein</topology>
    </subcellularLocation>
</comment>
<evidence type="ECO:0000313" key="9">
    <source>
        <dbReference type="Proteomes" id="UP001357223"/>
    </source>
</evidence>
<keyword evidence="3" id="KW-1003">Cell membrane</keyword>
<dbReference type="PANTHER" id="PTHR34184:SF4">
    <property type="entry name" value="UPF0718 PROTEIN YCGR"/>
    <property type="match status" value="1"/>
</dbReference>
<feature type="transmembrane region" description="Helical" evidence="7">
    <location>
        <begin position="155"/>
        <end position="177"/>
    </location>
</feature>
<keyword evidence="9" id="KW-1185">Reference proteome</keyword>
<sequence>MMRWIHSYLIDFTSIIAIGIVIYFMTISQLAGKELSIHLPDSFLQLNTIFLSILIEAIPFVLIGVLIAGFIQIFVTEDHIRRLIPKNRFLAVIMSCVVGAVFPACECGIVPIVRRLISKGVPIHAGIGFLLTGPLINPIVIFSTYMAFGNDSKMAGLRMGVGFVAAFIITLIISYLFKSNQLKHAVSDFTSSIDNTKKKESFIQRVEEMMKHSIDEFLDMGKYLILGAFIAAFVQTYVSAKSLLLFGEGVVGSTTVMMGLAYFLSLCSEADAFIGASFRNLFPTSSILAFLIFGPMIDLKNTIMLLSVFRAKFVFILLFLITMIVFICVNLISFF</sequence>
<evidence type="ECO:0000313" key="8">
    <source>
        <dbReference type="EMBL" id="WVX79479.1"/>
    </source>
</evidence>
<evidence type="ECO:0000256" key="4">
    <source>
        <dbReference type="ARBA" id="ARBA00022692"/>
    </source>
</evidence>
<evidence type="ECO:0000256" key="7">
    <source>
        <dbReference type="SAM" id="Phobius"/>
    </source>
</evidence>
<feature type="transmembrane region" description="Helical" evidence="7">
    <location>
        <begin position="51"/>
        <end position="76"/>
    </location>
</feature>
<evidence type="ECO:0000256" key="5">
    <source>
        <dbReference type="ARBA" id="ARBA00022989"/>
    </source>
</evidence>
<name>A0ABZ2C7D2_9BACI</name>
<feature type="transmembrane region" description="Helical" evidence="7">
    <location>
        <begin position="313"/>
        <end position="334"/>
    </location>
</feature>
<feature type="transmembrane region" description="Helical" evidence="7">
    <location>
        <begin position="12"/>
        <end position="31"/>
    </location>
</feature>
<feature type="transmembrane region" description="Helical" evidence="7">
    <location>
        <begin position="245"/>
        <end position="266"/>
    </location>
</feature>
<feature type="transmembrane region" description="Helical" evidence="7">
    <location>
        <begin position="88"/>
        <end position="113"/>
    </location>
</feature>
<protein>
    <submittedName>
        <fullName evidence="8">Permease</fullName>
    </submittedName>
</protein>
<evidence type="ECO:0000256" key="6">
    <source>
        <dbReference type="ARBA" id="ARBA00023136"/>
    </source>
</evidence>
<reference evidence="8 9" key="1">
    <citation type="submission" date="2023-10" db="EMBL/GenBank/DDBJ databases">
        <title>Niallia locisalis sp.nov. isolated from a salt pond sample.</title>
        <authorList>
            <person name="Li X.-J."/>
            <person name="Dong L."/>
        </authorList>
    </citation>
    <scope>NUCLEOTIDE SEQUENCE [LARGE SCALE GENOMIC DNA]</scope>
    <source>
        <strain evidence="8 9">DSM 29761</strain>
    </source>
</reference>
<dbReference type="InterPro" id="IPR005524">
    <property type="entry name" value="DUF318"/>
</dbReference>
<dbReference type="EMBL" id="CP137640">
    <property type="protein sequence ID" value="WVX79479.1"/>
    <property type="molecule type" value="Genomic_DNA"/>
</dbReference>
<organism evidence="8 9">
    <name type="scientific">Niallia oryzisoli</name>
    <dbReference type="NCBI Taxonomy" id="1737571"/>
    <lineage>
        <taxon>Bacteria</taxon>
        <taxon>Bacillati</taxon>
        <taxon>Bacillota</taxon>
        <taxon>Bacilli</taxon>
        <taxon>Bacillales</taxon>
        <taxon>Bacillaceae</taxon>
        <taxon>Niallia</taxon>
    </lineage>
</organism>
<accession>A0ABZ2C7D2</accession>
<feature type="transmembrane region" description="Helical" evidence="7">
    <location>
        <begin position="125"/>
        <end position="148"/>
    </location>
</feature>
<dbReference type="Proteomes" id="UP001357223">
    <property type="component" value="Chromosome"/>
</dbReference>
<dbReference type="Pfam" id="PF03773">
    <property type="entry name" value="ArsP_1"/>
    <property type="match status" value="1"/>
</dbReference>
<feature type="transmembrane region" description="Helical" evidence="7">
    <location>
        <begin position="272"/>
        <end position="293"/>
    </location>
</feature>
<keyword evidence="4 7" id="KW-0812">Transmembrane</keyword>
<dbReference type="RefSeq" id="WP_338448413.1">
    <property type="nucleotide sequence ID" value="NZ_CP137640.1"/>
</dbReference>
<dbReference type="PANTHER" id="PTHR34184">
    <property type="entry name" value="UPF0718 PROTEIN YCGR"/>
    <property type="match status" value="1"/>
</dbReference>
<evidence type="ECO:0000256" key="1">
    <source>
        <dbReference type="ARBA" id="ARBA00004651"/>
    </source>
</evidence>
<evidence type="ECO:0000256" key="3">
    <source>
        <dbReference type="ARBA" id="ARBA00022475"/>
    </source>
</evidence>
<proteinExistence type="inferred from homology"/>
<dbReference type="InterPro" id="IPR052923">
    <property type="entry name" value="UPF0718"/>
</dbReference>
<comment type="similarity">
    <text evidence="2">Belongs to the UPF0718 family.</text>
</comment>
<keyword evidence="6 7" id="KW-0472">Membrane</keyword>